<dbReference type="GO" id="GO:0048015">
    <property type="term" value="P:phosphatidylinositol-mediated signaling"/>
    <property type="evidence" value="ECO:0000318"/>
    <property type="project" value="GO_Central"/>
</dbReference>
<dbReference type="Pfam" id="PF00613">
    <property type="entry name" value="PI3Ka"/>
    <property type="match status" value="1"/>
</dbReference>
<dbReference type="GO" id="GO:0036092">
    <property type="term" value="P:phosphatidylinositol-3-phosphate biosynthetic process"/>
    <property type="evidence" value="ECO:0000318"/>
    <property type="project" value="GO_Central"/>
</dbReference>
<dbReference type="PANTHER" id="PTHR10048">
    <property type="entry name" value="PHOSPHATIDYLINOSITOL KINASE"/>
    <property type="match status" value="1"/>
</dbReference>
<dbReference type="GO" id="GO:0000045">
    <property type="term" value="P:autophagosome assembly"/>
    <property type="evidence" value="ECO:0000318"/>
    <property type="project" value="GO_Central"/>
</dbReference>
<gene>
    <name evidence="11" type="ORF">DICPUDRAFT_153093</name>
</gene>
<evidence type="ECO:0000256" key="6">
    <source>
        <dbReference type="PROSITE-ProRule" id="PRU00091"/>
    </source>
</evidence>
<evidence type="ECO:0008006" key="13">
    <source>
        <dbReference type="Google" id="ProtNLM"/>
    </source>
</evidence>
<dbReference type="GO" id="GO:0005777">
    <property type="term" value="C:peroxisome"/>
    <property type="evidence" value="ECO:0000318"/>
    <property type="project" value="GO_Central"/>
</dbReference>
<feature type="domain" description="FYVE-type" evidence="8">
    <location>
        <begin position="302"/>
        <end position="376"/>
    </location>
</feature>
<dbReference type="GO" id="GO:0005737">
    <property type="term" value="C:cytoplasm"/>
    <property type="evidence" value="ECO:0000318"/>
    <property type="project" value="GO_Central"/>
</dbReference>
<dbReference type="SMART" id="SM00146">
    <property type="entry name" value="PI3Kc"/>
    <property type="match status" value="1"/>
</dbReference>
<dbReference type="SUPFAM" id="SSF56112">
    <property type="entry name" value="Protein kinase-like (PK-like)"/>
    <property type="match status" value="1"/>
</dbReference>
<dbReference type="GO" id="GO:0008270">
    <property type="term" value="F:zinc ion binding"/>
    <property type="evidence" value="ECO:0007669"/>
    <property type="project" value="UniProtKB-KW"/>
</dbReference>
<dbReference type="PROSITE" id="PS50178">
    <property type="entry name" value="ZF_FYVE"/>
    <property type="match status" value="1"/>
</dbReference>
<dbReference type="OrthoDB" id="67688at2759"/>
<keyword evidence="4" id="KW-0418">Kinase</keyword>
<evidence type="ECO:0000256" key="2">
    <source>
        <dbReference type="ARBA" id="ARBA00022723"/>
    </source>
</evidence>
<dbReference type="RefSeq" id="XP_003288815.1">
    <property type="nucleotide sequence ID" value="XM_003288767.1"/>
</dbReference>
<evidence type="ECO:0000256" key="5">
    <source>
        <dbReference type="ARBA" id="ARBA00022833"/>
    </source>
</evidence>
<dbReference type="InterPro" id="IPR000306">
    <property type="entry name" value="Znf_FYVE"/>
</dbReference>
<dbReference type="GO" id="GO:0034272">
    <property type="term" value="C:phosphatidylinositol 3-kinase complex, class III, type II"/>
    <property type="evidence" value="ECO:0000318"/>
    <property type="project" value="GO_Central"/>
</dbReference>
<evidence type="ECO:0000256" key="3">
    <source>
        <dbReference type="ARBA" id="ARBA00022771"/>
    </source>
</evidence>
<dbReference type="InterPro" id="IPR017455">
    <property type="entry name" value="Znf_FYVE-rel"/>
</dbReference>
<accession>F0ZN15</accession>
<dbReference type="InterPro" id="IPR042236">
    <property type="entry name" value="PI3K_accessory_sf"/>
</dbReference>
<dbReference type="FunCoup" id="F0ZN15">
    <property type="interactions" value="1"/>
</dbReference>
<dbReference type="SUPFAM" id="SSF57903">
    <property type="entry name" value="FYVE/PHD zinc finger"/>
    <property type="match status" value="1"/>
</dbReference>
<dbReference type="PROSITE" id="PS51545">
    <property type="entry name" value="PIK_HELICAL"/>
    <property type="match status" value="1"/>
</dbReference>
<dbReference type="GO" id="GO:0034271">
    <property type="term" value="C:phosphatidylinositol 3-kinase complex, class III, type I"/>
    <property type="evidence" value="ECO:0000318"/>
    <property type="project" value="GO_Central"/>
</dbReference>
<evidence type="ECO:0000256" key="7">
    <source>
        <dbReference type="SAM" id="MobiDB-lite"/>
    </source>
</evidence>
<dbReference type="GO" id="GO:0000425">
    <property type="term" value="P:pexophagy"/>
    <property type="evidence" value="ECO:0000318"/>
    <property type="project" value="GO_Central"/>
</dbReference>
<keyword evidence="3 6" id="KW-0863">Zinc-finger</keyword>
<dbReference type="Proteomes" id="UP000001064">
    <property type="component" value="Unassembled WGS sequence"/>
</dbReference>
<feature type="region of interest" description="Disordered" evidence="7">
    <location>
        <begin position="100"/>
        <end position="121"/>
    </location>
</feature>
<dbReference type="Gene3D" id="1.25.40.70">
    <property type="entry name" value="Phosphatidylinositol 3-kinase, accessory domain (PIK)"/>
    <property type="match status" value="1"/>
</dbReference>
<dbReference type="Gene3D" id="1.10.1070.11">
    <property type="entry name" value="Phosphatidylinositol 3-/4-kinase, catalytic domain"/>
    <property type="match status" value="1"/>
</dbReference>
<evidence type="ECO:0000313" key="12">
    <source>
        <dbReference type="Proteomes" id="UP000001064"/>
    </source>
</evidence>
<name>F0ZN15_DICPU</name>
<evidence type="ECO:0000256" key="4">
    <source>
        <dbReference type="ARBA" id="ARBA00022777"/>
    </source>
</evidence>
<dbReference type="InterPro" id="IPR018936">
    <property type="entry name" value="PI3/4_kinase_CS"/>
</dbReference>
<feature type="domain" description="PI3K/PI4K catalytic" evidence="9">
    <location>
        <begin position="666"/>
        <end position="955"/>
    </location>
</feature>
<dbReference type="GO" id="GO:0000407">
    <property type="term" value="C:phagophore assembly site"/>
    <property type="evidence" value="ECO:0000318"/>
    <property type="project" value="GO_Central"/>
</dbReference>
<feature type="domain" description="PIK helical" evidence="10">
    <location>
        <begin position="405"/>
        <end position="602"/>
    </location>
</feature>
<dbReference type="GO" id="GO:0005768">
    <property type="term" value="C:endosome"/>
    <property type="evidence" value="ECO:0000318"/>
    <property type="project" value="GO_Central"/>
</dbReference>
<dbReference type="PROSITE" id="PS00916">
    <property type="entry name" value="PI3_4_KINASE_2"/>
    <property type="match status" value="1"/>
</dbReference>
<dbReference type="eggNOG" id="KOG0906">
    <property type="taxonomic scope" value="Eukaryota"/>
</dbReference>
<dbReference type="EMBL" id="GL871088">
    <property type="protein sequence ID" value="EGC34678.1"/>
    <property type="molecule type" value="Genomic_DNA"/>
</dbReference>
<dbReference type="Pfam" id="PF00454">
    <property type="entry name" value="PI3_PI4_kinase"/>
    <property type="match status" value="1"/>
</dbReference>
<dbReference type="KEGG" id="dpp:DICPUDRAFT_153093"/>
<dbReference type="OMA" id="IFHIDYG"/>
<dbReference type="STRING" id="5786.F0ZN15"/>
<dbReference type="SMART" id="SM00064">
    <property type="entry name" value="FYVE"/>
    <property type="match status" value="1"/>
</dbReference>
<dbReference type="InterPro" id="IPR000403">
    <property type="entry name" value="PI3/4_kinase_cat_dom"/>
</dbReference>
<dbReference type="PANTHER" id="PTHR10048:SF66">
    <property type="entry name" value="PHOSPHATIDYLINOSITOL 3-KINASE"/>
    <property type="match status" value="1"/>
</dbReference>
<keyword evidence="1" id="KW-0808">Transferase</keyword>
<dbReference type="InterPro" id="IPR015433">
    <property type="entry name" value="PI3/4_kinase"/>
</dbReference>
<dbReference type="Pfam" id="PF01363">
    <property type="entry name" value="FYVE"/>
    <property type="match status" value="1"/>
</dbReference>
<sequence length="1158" mass="134479">MAHYNKKVLTVPQNLKIYFLINGTQHEIKTPSPLVAIKYSILLQTEVDLAITNNPNTSVVIISPPKDIEATFEDFELVLQFINSLHQFCKFQEYQYNKYNESQQQQDPNKNNNNNNNKKESPFLKISFTNENNNWYGSFKLSKVNKKLLFMGRDPPQPGLQNSVHTKSYLSLEGNGPKLIKMVLLAKYFDIIDNYLIKAYRKSLESNLEKFCSPEQAQRYFGDYGEEFIQSEKEIIAKENAFSNHNPYIVSTKNYLYNSMVDKSYYNFQLEEKQPTSPSNPKDQYPPDIVQLLDPRKPTLPLHKSATCYGCSNKMGVLNRHHCRECGMIFCNSCAGNFVETSDLSKQIYYGMNDYIYGFVSNKTSRVCNSCYHKIHGVQRHNNGVFMLKLLGLKFLLLRRFASVYPQWRRASIIYLSEIRMIQYKFPTHKLLPFEKLALWRNRTDFKCHSLWLLKLLCSIDYSTITTKQLKSLDECLCENIDDKKNCYFLMCSSSCQNSISPLNILPLLDKNVTHPFIRNYATRKLNGLKENLLYVLPQLTFLLRYEPNVKSDLQEFLFTRAKENPTIAYNLLWELKNCQGGVHDLRYEELKSELIKFFSINSPELLKSIQISFELSYILQQHRPIIRDGRNEPDINFLNAKLSNICKGNLLKLPTNPNYTIIEFLVGKSLVFNSATKPLYLVCRCINDITGGEEERGLIFKKDDLRKDQIILNLIYLMDDFIVQYNNRVKEKQEKFLATNPCKSSIDSRKKREPFMRPVVYRVIPTGVHYGFIEPVKGSKTLKEIQSKHPKISNFLFDTGSYDINFSNFSRSLATWNIITHLLGVGDRHNENVMFTEDCQIFHIDYGFILGMDPKLFNVVRNDRSFEEQFLENEKKKSDFYDLNVRLFLELRKHHAFFLYQILFLTRLEPKVEGLIDEQYIEDVVGHRFLPGVPKKEASEHLNYILKSAIYSFAFSFFDSIRSYKDKLLNIQETTKSVKDMSVSFLGRLYNSYSSASSSSVTSIRQQEAQGTKPFIVKEYSTSGSVHNHSDDYPVISSSTDYESLYNQGTFENDHSLVNSNHSNNQDNNQFDNNNDNNNNNNNNNNYNNYNNNYNNNKDNNNDDGSNNNSVEAYVASAIIEQPQLSSSFPIISQDSESNQTLVVTRVDNEFEDYNYI</sequence>
<evidence type="ECO:0000256" key="1">
    <source>
        <dbReference type="ARBA" id="ARBA00022679"/>
    </source>
</evidence>
<keyword evidence="12" id="KW-1185">Reference proteome</keyword>
<proteinExistence type="predicted"/>
<dbReference type="FunFam" id="1.10.1070.11:FF:000080">
    <property type="entry name" value="Acyl carrier protein"/>
    <property type="match status" value="1"/>
</dbReference>
<dbReference type="InterPro" id="IPR013083">
    <property type="entry name" value="Znf_RING/FYVE/PHD"/>
</dbReference>
<organism evidence="11 12">
    <name type="scientific">Dictyostelium purpureum</name>
    <name type="common">Slime mold</name>
    <dbReference type="NCBI Taxonomy" id="5786"/>
    <lineage>
        <taxon>Eukaryota</taxon>
        <taxon>Amoebozoa</taxon>
        <taxon>Evosea</taxon>
        <taxon>Eumycetozoa</taxon>
        <taxon>Dictyostelia</taxon>
        <taxon>Dictyosteliales</taxon>
        <taxon>Dictyosteliaceae</taxon>
        <taxon>Dictyostelium</taxon>
    </lineage>
</organism>
<dbReference type="InterPro" id="IPR016024">
    <property type="entry name" value="ARM-type_fold"/>
</dbReference>
<dbReference type="Gene3D" id="3.30.40.10">
    <property type="entry name" value="Zinc/RING finger domain, C3HC4 (zinc finger)"/>
    <property type="match status" value="1"/>
</dbReference>
<evidence type="ECO:0000259" key="9">
    <source>
        <dbReference type="PROSITE" id="PS50290"/>
    </source>
</evidence>
<dbReference type="PROSITE" id="PS50290">
    <property type="entry name" value="PI3_4_KINASE_3"/>
    <property type="match status" value="1"/>
</dbReference>
<dbReference type="GO" id="GO:0016303">
    <property type="term" value="F:1-phosphatidylinositol-3-kinase activity"/>
    <property type="evidence" value="ECO:0000318"/>
    <property type="project" value="GO_Central"/>
</dbReference>
<evidence type="ECO:0000259" key="10">
    <source>
        <dbReference type="PROSITE" id="PS51545"/>
    </source>
</evidence>
<reference evidence="12" key="1">
    <citation type="journal article" date="2011" name="Genome Biol.">
        <title>Comparative genomics of the social amoebae Dictyostelium discoideum and Dictyostelium purpureum.</title>
        <authorList>
            <consortium name="US DOE Joint Genome Institute (JGI-PGF)"/>
            <person name="Sucgang R."/>
            <person name="Kuo A."/>
            <person name="Tian X."/>
            <person name="Salerno W."/>
            <person name="Parikh A."/>
            <person name="Feasley C.L."/>
            <person name="Dalin E."/>
            <person name="Tu H."/>
            <person name="Huang E."/>
            <person name="Barry K."/>
            <person name="Lindquist E."/>
            <person name="Shapiro H."/>
            <person name="Bruce D."/>
            <person name="Schmutz J."/>
            <person name="Salamov A."/>
            <person name="Fey P."/>
            <person name="Gaudet P."/>
            <person name="Anjard C."/>
            <person name="Babu M.M."/>
            <person name="Basu S."/>
            <person name="Bushmanova Y."/>
            <person name="van der Wel H."/>
            <person name="Katoh-Kurasawa M."/>
            <person name="Dinh C."/>
            <person name="Coutinho P.M."/>
            <person name="Saito T."/>
            <person name="Elias M."/>
            <person name="Schaap P."/>
            <person name="Kay R.R."/>
            <person name="Henrissat B."/>
            <person name="Eichinger L."/>
            <person name="Rivero F."/>
            <person name="Putnam N.H."/>
            <person name="West C.M."/>
            <person name="Loomis W.F."/>
            <person name="Chisholm R.L."/>
            <person name="Shaulsky G."/>
            <person name="Strassmann J.E."/>
            <person name="Queller D.C."/>
            <person name="Kuspa A."/>
            <person name="Grigoriev I.V."/>
        </authorList>
    </citation>
    <scope>NUCLEOTIDE SEQUENCE [LARGE SCALE GENOMIC DNA]</scope>
    <source>
        <strain evidence="12">QSDP1</strain>
    </source>
</reference>
<dbReference type="InterPro" id="IPR001263">
    <property type="entry name" value="PI3K_accessory_dom"/>
</dbReference>
<evidence type="ECO:0000313" key="11">
    <source>
        <dbReference type="EMBL" id="EGC34678.1"/>
    </source>
</evidence>
<dbReference type="FunFam" id="3.30.1010.10:FF:000095">
    <property type="entry name" value="Uncharacterized protein"/>
    <property type="match status" value="1"/>
</dbReference>
<dbReference type="AlphaFoldDB" id="F0ZN15"/>
<dbReference type="FunFam" id="3.30.40.10:FF:001137">
    <property type="entry name" value="Vacuolar segregation protein, putative"/>
    <property type="match status" value="1"/>
</dbReference>
<dbReference type="InParanoid" id="F0ZN15"/>
<dbReference type="InterPro" id="IPR036940">
    <property type="entry name" value="PI3/4_kinase_cat_sf"/>
</dbReference>
<dbReference type="InterPro" id="IPR011009">
    <property type="entry name" value="Kinase-like_dom_sf"/>
</dbReference>
<dbReference type="Gene3D" id="3.30.1010.10">
    <property type="entry name" value="Phosphatidylinositol 3-kinase Catalytic Subunit, Chain A, domain 4"/>
    <property type="match status" value="1"/>
</dbReference>
<dbReference type="VEuPathDB" id="AmoebaDB:DICPUDRAFT_153093"/>
<dbReference type="GO" id="GO:0006897">
    <property type="term" value="P:endocytosis"/>
    <property type="evidence" value="ECO:0000318"/>
    <property type="project" value="GO_Central"/>
</dbReference>
<feature type="region of interest" description="Disordered" evidence="7">
    <location>
        <begin position="1053"/>
        <end position="1110"/>
    </location>
</feature>
<dbReference type="CDD" id="cd00065">
    <property type="entry name" value="FYVE_like_SF"/>
    <property type="match status" value="1"/>
</dbReference>
<keyword evidence="5" id="KW-0862">Zinc</keyword>
<keyword evidence="2" id="KW-0479">Metal-binding</keyword>
<protein>
    <recommendedName>
        <fullName evidence="13">Phosphatidylinositol 3-kinase</fullName>
    </recommendedName>
</protein>
<dbReference type="SUPFAM" id="SSF48371">
    <property type="entry name" value="ARM repeat"/>
    <property type="match status" value="1"/>
</dbReference>
<dbReference type="InterPro" id="IPR011011">
    <property type="entry name" value="Znf_FYVE_PHD"/>
</dbReference>
<dbReference type="SMART" id="SM00145">
    <property type="entry name" value="PI3Ka"/>
    <property type="match status" value="1"/>
</dbReference>
<dbReference type="GeneID" id="10499330"/>
<feature type="compositionally biased region" description="Low complexity" evidence="7">
    <location>
        <begin position="1060"/>
        <end position="1110"/>
    </location>
</feature>
<evidence type="ECO:0000259" key="8">
    <source>
        <dbReference type="PROSITE" id="PS50178"/>
    </source>
</evidence>
<dbReference type="GO" id="GO:0016020">
    <property type="term" value="C:membrane"/>
    <property type="evidence" value="ECO:0000318"/>
    <property type="project" value="GO_Central"/>
</dbReference>